<feature type="compositionally biased region" description="Pro residues" evidence="2">
    <location>
        <begin position="137"/>
        <end position="153"/>
    </location>
</feature>
<dbReference type="EMBL" id="AP022560">
    <property type="protein sequence ID" value="BBX04562.1"/>
    <property type="molecule type" value="Genomic_DNA"/>
</dbReference>
<evidence type="ECO:0000259" key="4">
    <source>
        <dbReference type="Pfam" id="PF10708"/>
    </source>
</evidence>
<dbReference type="AlphaFoldDB" id="A0AAD1M845"/>
<feature type="region of interest" description="Disordered" evidence="2">
    <location>
        <begin position="1"/>
        <end position="186"/>
    </location>
</feature>
<sequence>MTTPPTPAGWYPDPDGSGGQRYWDGSSWTEHRYPAAPPPPTPPPPTPPPPTPTPPPAAPAEPAASEQPTAVVNLPPEPASDEPAASEQPTAIVNLPPAPAEERVGAHRKPDPENEPAASPESFTQRTDPVSQRIAPDVPPSTPPPSGPPPTFGAPPTDSPAAPRQSDPYPSAPTFGEYAPEAPPPSRNRGLAVWYGIGVAVLLVILAGVAIYGFVIKDQPEIEISSPGTSTEESPTSTETSTPSETPTETPTAEPTTVGPTGDVVDGPLSFTVHGIEVGETVVMSDAPLEKTAVGEFIVVHMTVTNVGTDPATFIGSFQTLHAGGTTFALDDEATAYLEGTFADLAPGASADVSLAFDVPQGTPAETIELHADPTTPGAEVPLS</sequence>
<dbReference type="Gene3D" id="2.60.40.1240">
    <property type="match status" value="1"/>
</dbReference>
<feature type="domain" description="DUF2510" evidence="4">
    <location>
        <begin position="8"/>
        <end position="40"/>
    </location>
</feature>
<dbReference type="KEGG" id="mmor:MMOR_54980"/>
<dbReference type="Proteomes" id="UP000466681">
    <property type="component" value="Chromosome"/>
</dbReference>
<dbReference type="Pfam" id="PF10708">
    <property type="entry name" value="DUF2510"/>
    <property type="match status" value="1"/>
</dbReference>
<evidence type="ECO:0000256" key="2">
    <source>
        <dbReference type="SAM" id="MobiDB-lite"/>
    </source>
</evidence>
<evidence type="ECO:0000313" key="7">
    <source>
        <dbReference type="Proteomes" id="UP000466681"/>
    </source>
</evidence>
<accession>A0AAD1M845</accession>
<dbReference type="Pfam" id="PF11611">
    <property type="entry name" value="DUF4352"/>
    <property type="match status" value="1"/>
</dbReference>
<evidence type="ECO:0000313" key="6">
    <source>
        <dbReference type="EMBL" id="BBX04562.1"/>
    </source>
</evidence>
<feature type="compositionally biased region" description="Low complexity" evidence="2">
    <location>
        <begin position="225"/>
        <end position="262"/>
    </location>
</feature>
<feature type="compositionally biased region" description="Basic and acidic residues" evidence="2">
    <location>
        <begin position="100"/>
        <end position="112"/>
    </location>
</feature>
<evidence type="ECO:0000256" key="1">
    <source>
        <dbReference type="ARBA" id="ARBA00022729"/>
    </source>
</evidence>
<evidence type="ECO:0000256" key="3">
    <source>
        <dbReference type="SAM" id="Phobius"/>
    </source>
</evidence>
<dbReference type="InterPro" id="IPR029051">
    <property type="entry name" value="DUF4352"/>
</dbReference>
<keyword evidence="3" id="KW-1133">Transmembrane helix</keyword>
<dbReference type="InterPro" id="IPR029050">
    <property type="entry name" value="Immunoprotect_excell_Ig-like"/>
</dbReference>
<organism evidence="6 7">
    <name type="scientific">Mycolicibacterium moriokaense</name>
    <dbReference type="NCBI Taxonomy" id="39691"/>
    <lineage>
        <taxon>Bacteria</taxon>
        <taxon>Bacillati</taxon>
        <taxon>Actinomycetota</taxon>
        <taxon>Actinomycetes</taxon>
        <taxon>Mycobacteriales</taxon>
        <taxon>Mycobacteriaceae</taxon>
        <taxon>Mycolicibacterium</taxon>
    </lineage>
</organism>
<dbReference type="RefSeq" id="WP_163658227.1">
    <property type="nucleotide sequence ID" value="NZ_AP022560.1"/>
</dbReference>
<name>A0AAD1M845_9MYCO</name>
<keyword evidence="3" id="KW-0812">Transmembrane</keyword>
<evidence type="ECO:0000259" key="5">
    <source>
        <dbReference type="Pfam" id="PF11611"/>
    </source>
</evidence>
<feature type="transmembrane region" description="Helical" evidence="3">
    <location>
        <begin position="192"/>
        <end position="215"/>
    </location>
</feature>
<gene>
    <name evidence="6" type="ORF">MMOR_54980</name>
</gene>
<reference evidence="6 7" key="1">
    <citation type="journal article" date="2019" name="Emerg. Microbes Infect.">
        <title>Comprehensive subspecies identification of 175 nontuberculous mycobacteria species based on 7547 genomic profiles.</title>
        <authorList>
            <person name="Matsumoto Y."/>
            <person name="Kinjo T."/>
            <person name="Motooka D."/>
            <person name="Nabeya D."/>
            <person name="Jung N."/>
            <person name="Uechi K."/>
            <person name="Horii T."/>
            <person name="Iida T."/>
            <person name="Fujita J."/>
            <person name="Nakamura S."/>
        </authorList>
    </citation>
    <scope>NUCLEOTIDE SEQUENCE [LARGE SCALE GENOMIC DNA]</scope>
    <source>
        <strain evidence="6 7">JCM 6375</strain>
    </source>
</reference>
<keyword evidence="3" id="KW-0472">Membrane</keyword>
<feature type="region of interest" description="Disordered" evidence="2">
    <location>
        <begin position="225"/>
        <end position="265"/>
    </location>
</feature>
<feature type="compositionally biased region" description="Pro residues" evidence="2">
    <location>
        <begin position="35"/>
        <end position="59"/>
    </location>
</feature>
<keyword evidence="1" id="KW-0732">Signal</keyword>
<evidence type="ECO:0008006" key="8">
    <source>
        <dbReference type="Google" id="ProtNLM"/>
    </source>
</evidence>
<dbReference type="InterPro" id="IPR018929">
    <property type="entry name" value="DUF2510"/>
</dbReference>
<feature type="compositionally biased region" description="Polar residues" evidence="2">
    <location>
        <begin position="121"/>
        <end position="130"/>
    </location>
</feature>
<proteinExistence type="predicted"/>
<keyword evidence="7" id="KW-1185">Reference proteome</keyword>
<protein>
    <recommendedName>
        <fullName evidence="8">DUF4352 domain-containing protein</fullName>
    </recommendedName>
</protein>
<feature type="domain" description="DUF4352" evidence="5">
    <location>
        <begin position="264"/>
        <end position="374"/>
    </location>
</feature>